<dbReference type="SUPFAM" id="SSF47598">
    <property type="entry name" value="Ribbon-helix-helix"/>
    <property type="match status" value="1"/>
</dbReference>
<comment type="caution">
    <text evidence="1">The sequence shown here is derived from an EMBL/GenBank/DDBJ whole genome shotgun (WGS) entry which is preliminary data.</text>
</comment>
<reference evidence="1 2" key="1">
    <citation type="submission" date="2019-06" db="EMBL/GenBank/DDBJ databases">
        <title>Genomic insights into carbon and energy metabolism of Deferribacter autotrophicus revealed new metabolic traits in the phylum Deferribacteres.</title>
        <authorList>
            <person name="Slobodkin A.I."/>
            <person name="Slobodkina G.B."/>
            <person name="Allioux M."/>
            <person name="Alain K."/>
            <person name="Jebbar M."/>
            <person name="Shadrin V."/>
            <person name="Kublanov I.V."/>
            <person name="Toshchakov S.V."/>
            <person name="Bonch-Osmolovskaya E.A."/>
        </authorList>
    </citation>
    <scope>NUCLEOTIDE SEQUENCE [LARGE SCALE GENOMIC DNA]</scope>
    <source>
        <strain evidence="1 2">SL50</strain>
    </source>
</reference>
<accession>A0A5A8F714</accession>
<dbReference type="Proteomes" id="UP000322876">
    <property type="component" value="Unassembled WGS sequence"/>
</dbReference>
<dbReference type="InterPro" id="IPR049389">
    <property type="entry name" value="TTHA0281-like"/>
</dbReference>
<dbReference type="EMBL" id="VFJB01000006">
    <property type="protein sequence ID" value="KAA0257616.1"/>
    <property type="molecule type" value="Genomic_DNA"/>
</dbReference>
<protein>
    <submittedName>
        <fullName evidence="1">Type II toxin-antitoxin system HicB family antitoxin</fullName>
    </submittedName>
</protein>
<dbReference type="Gene3D" id="3.30.160.250">
    <property type="match status" value="1"/>
</dbReference>
<keyword evidence="2" id="KW-1185">Reference proteome</keyword>
<dbReference type="Pfam" id="PF05534">
    <property type="entry name" value="HicB"/>
    <property type="match status" value="1"/>
</dbReference>
<dbReference type="OrthoDB" id="5419659at2"/>
<dbReference type="Gene3D" id="1.10.1220.10">
    <property type="entry name" value="Met repressor-like"/>
    <property type="match status" value="1"/>
</dbReference>
<dbReference type="InterPro" id="IPR013321">
    <property type="entry name" value="Arc_rbn_hlx_hlx"/>
</dbReference>
<proteinExistence type="predicted"/>
<dbReference type="InterPro" id="IPR010985">
    <property type="entry name" value="Ribbon_hlx_hlx"/>
</dbReference>
<gene>
    <name evidence="1" type="ORF">FHQ18_07675</name>
</gene>
<dbReference type="GO" id="GO:0006355">
    <property type="term" value="P:regulation of DNA-templated transcription"/>
    <property type="evidence" value="ECO:0007669"/>
    <property type="project" value="InterPro"/>
</dbReference>
<sequence>MSTYDKKVEYYMSLPYTYEIIKEEDGSYFIKVKELKGCMSVGDTVEEAYEMIRDAMKDWFYAALESEVEIPLPETITKEKEFSGKVLLRMPKTLHKTLALNAKKEGVSLNAYLVHLLSINTTLKQLDDKLEKIIKNKPGDYHIHVGLKQKEDFKPSLSWGDDILFNQYTKINEAMYVTKKN</sequence>
<dbReference type="RefSeq" id="WP_149266589.1">
    <property type="nucleotide sequence ID" value="NZ_VFJB01000006.1"/>
</dbReference>
<name>A0A5A8F714_9BACT</name>
<evidence type="ECO:0000313" key="1">
    <source>
        <dbReference type="EMBL" id="KAA0257616.1"/>
    </source>
</evidence>
<dbReference type="InterPro" id="IPR008651">
    <property type="entry name" value="Uncharacterised_HicB"/>
</dbReference>
<dbReference type="InterPro" id="IPR035069">
    <property type="entry name" value="TTHA1013/TTHA0281-like"/>
</dbReference>
<evidence type="ECO:0000313" key="2">
    <source>
        <dbReference type="Proteomes" id="UP000322876"/>
    </source>
</evidence>
<dbReference type="AlphaFoldDB" id="A0A5A8F714"/>
<dbReference type="SUPFAM" id="SSF143100">
    <property type="entry name" value="TTHA1013/TTHA0281-like"/>
    <property type="match status" value="1"/>
</dbReference>
<organism evidence="1 2">
    <name type="scientific">Deferribacter autotrophicus</name>
    <dbReference type="NCBI Taxonomy" id="500465"/>
    <lineage>
        <taxon>Bacteria</taxon>
        <taxon>Pseudomonadati</taxon>
        <taxon>Deferribacterota</taxon>
        <taxon>Deferribacteres</taxon>
        <taxon>Deferribacterales</taxon>
        <taxon>Deferribacteraceae</taxon>
        <taxon>Deferribacter</taxon>
    </lineage>
</organism>
<dbReference type="Pfam" id="PF21748">
    <property type="entry name" value="UPF0150"/>
    <property type="match status" value="1"/>
</dbReference>